<organism evidence="2 3">
    <name type="scientific">Monascus purpureus</name>
    <name type="common">Red mold</name>
    <name type="synonym">Monascus anka</name>
    <dbReference type="NCBI Taxonomy" id="5098"/>
    <lineage>
        <taxon>Eukaryota</taxon>
        <taxon>Fungi</taxon>
        <taxon>Dikarya</taxon>
        <taxon>Ascomycota</taxon>
        <taxon>Pezizomycotina</taxon>
        <taxon>Eurotiomycetes</taxon>
        <taxon>Eurotiomycetidae</taxon>
        <taxon>Eurotiales</taxon>
        <taxon>Aspergillaceae</taxon>
        <taxon>Monascus</taxon>
    </lineage>
</organism>
<name>A0A507QWN1_MONPU</name>
<sequence>MKLNLLTSLLWVLVTTEAVGASNWFTRTVYNRWHETELERWLSDHSIPYPTPADRKDLENLVKANWDSKVQQPLGRFTGYTSDQIHHAREWVFETWSESQLKAFLDAHGIPPPQPSRREVLLGAARENYEAIAKKLGETAAYPGNWLYEQWSESDLKAWLEEHGWPVPEPTDRDRLIASVRRNSRLASLRAQSLASSASASAQAAQDTLSDALFHAWSDSELKKFLDEHGVKVPQGSRRNELIALARKHRAMLLSRASSASEAAVSSVSDFFGAATSKAGNEYARATDDIRLAGYDAFDTAVAVWSDSRLKAYLDARSIPVPQGGRRDELLAKVRASKFKAANEWNPWTFDTWDAEHLKKYLSSMSTATARRADVTREELMRQAQDTYVKASKVGGSSYASATSYMAQATGSAKDVTFDKWSRSELKAYLDSFGIPVYQGSNVNELRAAARRNAYYFKYGTMTPPSTIYASFMDTIQWVLDRLRLGALTGREKGYDTAERVRQGTEHFAHSEL</sequence>
<evidence type="ECO:0000256" key="1">
    <source>
        <dbReference type="SAM" id="SignalP"/>
    </source>
</evidence>
<keyword evidence="3" id="KW-1185">Reference proteome</keyword>
<gene>
    <name evidence="2" type="ORF">MPDQ_006354</name>
</gene>
<dbReference type="EMBL" id="VIFY01000054">
    <property type="protein sequence ID" value="TQB72931.1"/>
    <property type="molecule type" value="Genomic_DNA"/>
</dbReference>
<feature type="chain" id="PRO_5021283181" evidence="1">
    <location>
        <begin position="22"/>
        <end position="513"/>
    </location>
</feature>
<dbReference type="OrthoDB" id="2527403at2759"/>
<dbReference type="Pfam" id="PF10281">
    <property type="entry name" value="Ish1"/>
    <property type="match status" value="6"/>
</dbReference>
<keyword evidence="1" id="KW-0732">Signal</keyword>
<feature type="signal peptide" evidence="1">
    <location>
        <begin position="1"/>
        <end position="21"/>
    </location>
</feature>
<reference evidence="2 3" key="1">
    <citation type="submission" date="2019-06" db="EMBL/GenBank/DDBJ databases">
        <title>Wine fermentation using esterase from Monascus purpureus.</title>
        <authorList>
            <person name="Geng C."/>
            <person name="Zhang Y."/>
        </authorList>
    </citation>
    <scope>NUCLEOTIDE SEQUENCE [LARGE SCALE GENOMIC DNA]</scope>
    <source>
        <strain evidence="2">HQ1</strain>
    </source>
</reference>
<dbReference type="Proteomes" id="UP000319663">
    <property type="component" value="Unassembled WGS sequence"/>
</dbReference>
<evidence type="ECO:0000313" key="2">
    <source>
        <dbReference type="EMBL" id="TQB72931.1"/>
    </source>
</evidence>
<comment type="caution">
    <text evidence="2">The sequence shown here is derived from an EMBL/GenBank/DDBJ whole genome shotgun (WGS) entry which is preliminary data.</text>
</comment>
<evidence type="ECO:0000313" key="3">
    <source>
        <dbReference type="Proteomes" id="UP000319663"/>
    </source>
</evidence>
<protein>
    <submittedName>
        <fullName evidence="2">Uncharacterized protein</fullName>
    </submittedName>
</protein>
<accession>A0A507QWN1</accession>
<dbReference type="STRING" id="5098.A0A507QWN1"/>
<proteinExistence type="predicted"/>
<dbReference type="InterPro" id="IPR018803">
    <property type="entry name" value="Ish1/Msc1-like"/>
</dbReference>
<dbReference type="AlphaFoldDB" id="A0A507QWN1"/>